<accession>A0AAP0NVN3</accession>
<comment type="subcellular location">
    <subcellularLocation>
        <location evidence="1">Nucleus</location>
    </subcellularLocation>
</comment>
<name>A0AAP0NVN3_9MAGN</name>
<feature type="compositionally biased region" description="Polar residues" evidence="3">
    <location>
        <begin position="944"/>
        <end position="955"/>
    </location>
</feature>
<gene>
    <name evidence="5" type="ORF">Syun_018270</name>
</gene>
<dbReference type="InterPro" id="IPR044718">
    <property type="entry name" value="HOS1"/>
</dbReference>
<dbReference type="PANTHER" id="PTHR47358">
    <property type="entry name" value="E3 UBIQUITIN-PROTEIN LIGASE HOS1"/>
    <property type="match status" value="1"/>
</dbReference>
<dbReference type="AlphaFoldDB" id="A0AAP0NVN3"/>
<proteinExistence type="predicted"/>
<evidence type="ECO:0000256" key="2">
    <source>
        <dbReference type="ARBA" id="ARBA00023242"/>
    </source>
</evidence>
<protein>
    <recommendedName>
        <fullName evidence="4">ELYS-like domain-containing protein</fullName>
    </recommendedName>
</protein>
<evidence type="ECO:0000259" key="4">
    <source>
        <dbReference type="Pfam" id="PF13934"/>
    </source>
</evidence>
<dbReference type="GO" id="GO:0016567">
    <property type="term" value="P:protein ubiquitination"/>
    <property type="evidence" value="ECO:0007669"/>
    <property type="project" value="InterPro"/>
</dbReference>
<evidence type="ECO:0000313" key="6">
    <source>
        <dbReference type="Proteomes" id="UP001420932"/>
    </source>
</evidence>
<keyword evidence="2" id="KW-0539">Nucleus</keyword>
<comment type="caution">
    <text evidence="5">The sequence shown here is derived from an EMBL/GenBank/DDBJ whole genome shotgun (WGS) entry which is preliminary data.</text>
</comment>
<feature type="region of interest" description="Disordered" evidence="3">
    <location>
        <begin position="866"/>
        <end position="955"/>
    </location>
</feature>
<dbReference type="Proteomes" id="UP001420932">
    <property type="component" value="Unassembled WGS sequence"/>
</dbReference>
<evidence type="ECO:0000256" key="1">
    <source>
        <dbReference type="ARBA" id="ARBA00004123"/>
    </source>
</evidence>
<feature type="domain" description="ELYS-like" evidence="4">
    <location>
        <begin position="317"/>
        <end position="600"/>
    </location>
</feature>
<reference evidence="5 6" key="1">
    <citation type="submission" date="2024-01" db="EMBL/GenBank/DDBJ databases">
        <title>Genome assemblies of Stephania.</title>
        <authorList>
            <person name="Yang L."/>
        </authorList>
    </citation>
    <scope>NUCLEOTIDE SEQUENCE [LARGE SCALE GENOMIC DNA]</scope>
    <source>
        <strain evidence="5">YNDBR</strain>
        <tissue evidence="5">Leaf</tissue>
    </source>
</reference>
<evidence type="ECO:0000256" key="3">
    <source>
        <dbReference type="SAM" id="MobiDB-lite"/>
    </source>
</evidence>
<dbReference type="PANTHER" id="PTHR47358:SF2">
    <property type="entry name" value="E3 UBIQUITIN-PROTEIN LIGASE HOS1"/>
    <property type="match status" value="1"/>
</dbReference>
<dbReference type="EMBL" id="JBBNAF010000008">
    <property type="protein sequence ID" value="KAK9120653.1"/>
    <property type="molecule type" value="Genomic_DNA"/>
</dbReference>
<dbReference type="GO" id="GO:0005634">
    <property type="term" value="C:nucleus"/>
    <property type="evidence" value="ECO:0007669"/>
    <property type="project" value="UniProtKB-SubCell"/>
</dbReference>
<feature type="compositionally biased region" description="Polar residues" evidence="3">
    <location>
        <begin position="884"/>
        <end position="901"/>
    </location>
</feature>
<keyword evidence="6" id="KW-1185">Reference proteome</keyword>
<organism evidence="5 6">
    <name type="scientific">Stephania yunnanensis</name>
    <dbReference type="NCBI Taxonomy" id="152371"/>
    <lineage>
        <taxon>Eukaryota</taxon>
        <taxon>Viridiplantae</taxon>
        <taxon>Streptophyta</taxon>
        <taxon>Embryophyta</taxon>
        <taxon>Tracheophyta</taxon>
        <taxon>Spermatophyta</taxon>
        <taxon>Magnoliopsida</taxon>
        <taxon>Ranunculales</taxon>
        <taxon>Menispermaceae</taxon>
        <taxon>Menispermoideae</taxon>
        <taxon>Cissampelideae</taxon>
        <taxon>Stephania</taxon>
    </lineage>
</organism>
<dbReference type="Pfam" id="PF13934">
    <property type="entry name" value="ELYS"/>
    <property type="match status" value="1"/>
</dbReference>
<dbReference type="GO" id="GO:0004842">
    <property type="term" value="F:ubiquitin-protein transferase activity"/>
    <property type="evidence" value="ECO:0007669"/>
    <property type="project" value="InterPro"/>
</dbReference>
<sequence>MSSSSMMGRRAHESQRDRIRYREALEHLASIDLIELCNEAKVEHCRATRDLRSCGRNVQHVLSSCRHASLCAECSQRCELCPICRIPIPKSGDRLRLRLFNECIEAGLIPKRYDAMFQEKEDNKQLAIDVERLYSLFDVALENNLVSLICHYVTDVCMDESAVSSDPVIAFLLDEVVVKDWCQRTFGNIVSELKKICILNNFGRLFVPRMENREFVPHIQGIANLFGFVNAFLNQSNSLAQHDLHHLQENVLKAKQHLEIMIWCIRHQFLLNFKSRYSNHTSWSSCFRERRSAAVTRSWPDLISKSVESSEQSGSSLFIEDALSNLEGEKGYEKSLEKDAELNSLAKDGGTSSFFRCKIDGFIGCYPFENLRDASDILFLCGSSDLVVAKRAIFLYYLIDRHWTMPDEKWRHIIDDFAASFGINRHSVLESLTFYLLDDYNDEALQEACHILPEVASTSTHPKIAQVLLERKSPETALMVLRWSGLEGLSAFVYSDHGGAKSVSLCQAVTSVRVRVECGLLTEAFMYQRTHCQRVKEEQSKHAHVLPNELGGTRETWADQLEALVAEICCLCIQRNLVDRMIELPWNSDEEKYLHKCLSDYATEDPSAPSGSLLVVYYLQRFRYIEAYQFNNRLECLEKDFISKNAGNEEVILRIRSTSQWRAGLVDKCIKLLPEVQQQQLKTGHLSDSDISPVKDVGVLSKSNLPGEELHKSSSILSPMRIDSLLNGKALPFGTPTKLTGAANSHFEHNNNYHSPSILHGRFLTQVEGTFTPYMENSVSRLAGIRKNFDFDDTPFRGAHLACPPSNTRLKGNRSSSRLLQKDRLLGDNLGRVSVGKKAEWPITEADYSRQPSPLKFSGLSNELAEDMPPAFSGKRGPDDRSWIVNSADDSMDFSRSNGNGVSAVEDNKMNGGPRWRSDETSEEEDEQSPGNLIMKEQPDIPSWSPSATDTFWLV</sequence>
<evidence type="ECO:0000313" key="5">
    <source>
        <dbReference type="EMBL" id="KAK9120653.1"/>
    </source>
</evidence>
<dbReference type="InterPro" id="IPR025151">
    <property type="entry name" value="ELYS_dom"/>
</dbReference>